<dbReference type="PANTHER" id="PTHR43664">
    <property type="entry name" value="MONOAMINE OXIDASE-RELATED"/>
    <property type="match status" value="1"/>
</dbReference>
<dbReference type="InterPro" id="IPR029069">
    <property type="entry name" value="HotDog_dom_sf"/>
</dbReference>
<dbReference type="InterPro" id="IPR002539">
    <property type="entry name" value="MaoC-like_dom"/>
</dbReference>
<comment type="caution">
    <text evidence="2">The sequence shown here is derived from an EMBL/GenBank/DDBJ whole genome shotgun (WGS) entry which is preliminary data.</text>
</comment>
<protein>
    <submittedName>
        <fullName evidence="2">Bifunctional protein PaaZ</fullName>
    </submittedName>
</protein>
<evidence type="ECO:0000259" key="1">
    <source>
        <dbReference type="Pfam" id="PF01575"/>
    </source>
</evidence>
<accession>A0A1J5RMJ4</accession>
<name>A0A1J5RMJ4_9ZZZZ</name>
<dbReference type="EMBL" id="MLJW01000143">
    <property type="protein sequence ID" value="OIQ96770.1"/>
    <property type="molecule type" value="Genomic_DNA"/>
</dbReference>
<dbReference type="CDD" id="cd03454">
    <property type="entry name" value="YdeM"/>
    <property type="match status" value="1"/>
</dbReference>
<evidence type="ECO:0000313" key="2">
    <source>
        <dbReference type="EMBL" id="OIQ96770.1"/>
    </source>
</evidence>
<feature type="domain" description="MaoC-like" evidence="1">
    <location>
        <begin position="15"/>
        <end position="116"/>
    </location>
</feature>
<organism evidence="2">
    <name type="scientific">mine drainage metagenome</name>
    <dbReference type="NCBI Taxonomy" id="410659"/>
    <lineage>
        <taxon>unclassified sequences</taxon>
        <taxon>metagenomes</taxon>
        <taxon>ecological metagenomes</taxon>
    </lineage>
</organism>
<sequence length="153" mass="17235">MTKTYKYYWEDFPVGATREFGNMVLSQDDIVRFAREFDPQPFHVDEAAARGSVFGGIIASGWHTCSLAMRMMCDAYLLEAASLGSPGVDGIKWLKPVRPGDTLRVRFTVVEARPLESKPGVGLIGSHWRMFNQKDECVMEMAGHGMFRRRPAD</sequence>
<dbReference type="SUPFAM" id="SSF54637">
    <property type="entry name" value="Thioesterase/thiol ester dehydrase-isomerase"/>
    <property type="match status" value="1"/>
</dbReference>
<proteinExistence type="predicted"/>
<dbReference type="AlphaFoldDB" id="A0A1J5RMJ4"/>
<dbReference type="PANTHER" id="PTHR43664:SF1">
    <property type="entry name" value="BETA-METHYLMALYL-COA DEHYDRATASE"/>
    <property type="match status" value="1"/>
</dbReference>
<reference evidence="2" key="1">
    <citation type="submission" date="2016-10" db="EMBL/GenBank/DDBJ databases">
        <title>Sequence of Gallionella enrichment culture.</title>
        <authorList>
            <person name="Poehlein A."/>
            <person name="Muehling M."/>
            <person name="Daniel R."/>
        </authorList>
    </citation>
    <scope>NUCLEOTIDE SEQUENCE</scope>
</reference>
<dbReference type="InterPro" id="IPR052342">
    <property type="entry name" value="MCH/BMMD"/>
</dbReference>
<gene>
    <name evidence="2" type="primary">paaZ_2</name>
    <name evidence="2" type="ORF">GALL_212310</name>
</gene>
<dbReference type="Gene3D" id="3.10.129.10">
    <property type="entry name" value="Hotdog Thioesterase"/>
    <property type="match status" value="1"/>
</dbReference>
<dbReference type="Pfam" id="PF01575">
    <property type="entry name" value="MaoC_dehydratas"/>
    <property type="match status" value="1"/>
</dbReference>